<keyword evidence="1" id="KW-1133">Transmembrane helix</keyword>
<evidence type="ECO:0000256" key="1">
    <source>
        <dbReference type="SAM" id="Phobius"/>
    </source>
</evidence>
<dbReference type="EMBL" id="VHHP01000006">
    <property type="protein sequence ID" value="TPR53527.1"/>
    <property type="molecule type" value="Genomic_DNA"/>
</dbReference>
<reference evidence="2" key="1">
    <citation type="submission" date="2019-06" db="EMBL/GenBank/DDBJ databases">
        <title>Mycoplasma neophronis type strain whole genome sequence.</title>
        <authorList>
            <person name="Spergser J."/>
        </authorList>
    </citation>
    <scope>NUCLEOTIDE SEQUENCE [LARGE SCALE GENOMIC DNA]</scope>
    <source>
        <strain evidence="2">DSM 24097</strain>
    </source>
</reference>
<name>A0ABY2YZG2_9BACT</name>
<evidence type="ECO:0000313" key="3">
    <source>
        <dbReference type="Proteomes" id="UP000316851"/>
    </source>
</evidence>
<proteinExistence type="predicted"/>
<keyword evidence="1" id="KW-0812">Transmembrane</keyword>
<evidence type="ECO:0000313" key="2">
    <source>
        <dbReference type="EMBL" id="TPR53527.1"/>
    </source>
</evidence>
<feature type="transmembrane region" description="Helical" evidence="1">
    <location>
        <begin position="79"/>
        <end position="109"/>
    </location>
</feature>
<keyword evidence="3" id="KW-1185">Reference proteome</keyword>
<feature type="transmembrane region" description="Helical" evidence="1">
    <location>
        <begin position="21"/>
        <end position="48"/>
    </location>
</feature>
<gene>
    <name evidence="2" type="ORF">FJR74_02410</name>
</gene>
<comment type="caution">
    <text evidence="2">The sequence shown here is derived from an EMBL/GenBank/DDBJ whole genome shotgun (WGS) entry which is preliminary data.</text>
</comment>
<dbReference type="RefSeq" id="WP_140914956.1">
    <property type="nucleotide sequence ID" value="NZ_VHHP01000006.1"/>
</dbReference>
<dbReference type="Proteomes" id="UP000316851">
    <property type="component" value="Unassembled WGS sequence"/>
</dbReference>
<sequence length="196" mass="21278">MNFSSVARSLEGKSRSVKSSGITWFILPSIFTVFFIILSVLFTLGIGFDAKPGTNIFKYIYDFLKNGEYKEGSNLPIVIIVYLSLTAALLFIILFTGWIITIVVLANIVGLKEMLRKITTLPILSLDTQNKAKSALSNAGASAVLLGLGIIIGPLAFIGIILALVSASKSKQVANDILWQLQVNQLAQTTNNPTHF</sequence>
<feature type="transmembrane region" description="Helical" evidence="1">
    <location>
        <begin position="143"/>
        <end position="165"/>
    </location>
</feature>
<protein>
    <submittedName>
        <fullName evidence="2">Uncharacterized protein</fullName>
    </submittedName>
</protein>
<keyword evidence="1" id="KW-0472">Membrane</keyword>
<organism evidence="2 3">
    <name type="scientific">Metamycoplasma neophronis</name>
    <dbReference type="NCBI Taxonomy" id="872983"/>
    <lineage>
        <taxon>Bacteria</taxon>
        <taxon>Bacillati</taxon>
        <taxon>Mycoplasmatota</taxon>
        <taxon>Mycoplasmoidales</taxon>
        <taxon>Metamycoplasmataceae</taxon>
        <taxon>Metamycoplasma</taxon>
    </lineage>
</organism>
<accession>A0ABY2YZG2</accession>